<dbReference type="Proteomes" id="UP001596011">
    <property type="component" value="Unassembled WGS sequence"/>
</dbReference>
<sequence>MSIAVADVATVSPEDPVELTATILADGAPVPGADVAFFVHHTSEDGDEEGGVAANAETDAEGVATMLFAGSADLPAFSDQTVTGYSAALVSSDGRYCRSRSEVASLDVPCAGSACDGG</sequence>
<proteinExistence type="predicted"/>
<accession>A0ABV9HFI5</accession>
<reference evidence="2" key="1">
    <citation type="journal article" date="2019" name="Int. J. Syst. Evol. Microbiol.">
        <title>The Global Catalogue of Microorganisms (GCM) 10K type strain sequencing project: providing services to taxonomists for standard genome sequencing and annotation.</title>
        <authorList>
            <consortium name="The Broad Institute Genomics Platform"/>
            <consortium name="The Broad Institute Genome Sequencing Center for Infectious Disease"/>
            <person name="Wu L."/>
            <person name="Ma J."/>
        </authorList>
    </citation>
    <scope>NUCLEOTIDE SEQUENCE [LARGE SCALE GENOMIC DNA]</scope>
    <source>
        <strain evidence="2">CCUG 42722</strain>
    </source>
</reference>
<dbReference type="EMBL" id="JBHSFI010000003">
    <property type="protein sequence ID" value="MFC4628039.1"/>
    <property type="molecule type" value="Genomic_DNA"/>
</dbReference>
<dbReference type="InterPro" id="IPR008964">
    <property type="entry name" value="Invasin/intimin_cell_adhesion"/>
</dbReference>
<dbReference type="Gene3D" id="2.60.40.10">
    <property type="entry name" value="Immunoglobulins"/>
    <property type="match status" value="1"/>
</dbReference>
<dbReference type="InterPro" id="IPR013783">
    <property type="entry name" value="Ig-like_fold"/>
</dbReference>
<dbReference type="SUPFAM" id="SSF49373">
    <property type="entry name" value="Invasin/intimin cell-adhesion fragments"/>
    <property type="match status" value="1"/>
</dbReference>
<name>A0ABV9HFI5_9MICO</name>
<organism evidence="1 2">
    <name type="scientific">Promicromonospora alba</name>
    <dbReference type="NCBI Taxonomy" id="1616110"/>
    <lineage>
        <taxon>Bacteria</taxon>
        <taxon>Bacillati</taxon>
        <taxon>Actinomycetota</taxon>
        <taxon>Actinomycetes</taxon>
        <taxon>Micrococcales</taxon>
        <taxon>Promicromonosporaceae</taxon>
        <taxon>Promicromonospora</taxon>
    </lineage>
</organism>
<gene>
    <name evidence="1" type="ORF">ACFO6V_07335</name>
</gene>
<comment type="caution">
    <text evidence="1">The sequence shown here is derived from an EMBL/GenBank/DDBJ whole genome shotgun (WGS) entry which is preliminary data.</text>
</comment>
<dbReference type="RefSeq" id="WP_377133736.1">
    <property type="nucleotide sequence ID" value="NZ_JBHSFI010000003.1"/>
</dbReference>
<keyword evidence="2" id="KW-1185">Reference proteome</keyword>
<protein>
    <submittedName>
        <fullName evidence="1">Uncharacterized protein</fullName>
    </submittedName>
</protein>
<evidence type="ECO:0000313" key="1">
    <source>
        <dbReference type="EMBL" id="MFC4628039.1"/>
    </source>
</evidence>
<evidence type="ECO:0000313" key="2">
    <source>
        <dbReference type="Proteomes" id="UP001596011"/>
    </source>
</evidence>